<evidence type="ECO:0000313" key="1">
    <source>
        <dbReference type="EMBL" id="MDJ1499207.1"/>
    </source>
</evidence>
<gene>
    <name evidence="1" type="ORF">QNI22_01050</name>
</gene>
<reference evidence="1" key="1">
    <citation type="submission" date="2023-05" db="EMBL/GenBank/DDBJ databases">
        <authorList>
            <person name="Zhang X."/>
        </authorList>
    </citation>
    <scope>NUCLEOTIDE SEQUENCE</scope>
    <source>
        <strain evidence="1">BD1B2-1</strain>
    </source>
</reference>
<sequence length="148" mass="16610">MKTPLLFLPISLVVLLIAVSPVMNTYSTTTTVNNRLLSGIWKSTIITNNTFTNNTLIDKENSTNTEVYTFQGDNTFSLTQGAFSIKGKWDINKEGNLVTVTTESGEAIQWQIQYLSGAQLKLFRSETRQMGSKRHRLETLVSCSRIVQ</sequence>
<accession>A0AAE3R201</accession>
<dbReference type="RefSeq" id="WP_314508745.1">
    <property type="nucleotide sequence ID" value="NZ_JASJOU010000001.1"/>
</dbReference>
<proteinExistence type="predicted"/>
<dbReference type="Proteomes" id="UP001232063">
    <property type="component" value="Unassembled WGS sequence"/>
</dbReference>
<organism evidence="1 2">
    <name type="scientific">Xanthocytophaga agilis</name>
    <dbReference type="NCBI Taxonomy" id="3048010"/>
    <lineage>
        <taxon>Bacteria</taxon>
        <taxon>Pseudomonadati</taxon>
        <taxon>Bacteroidota</taxon>
        <taxon>Cytophagia</taxon>
        <taxon>Cytophagales</taxon>
        <taxon>Rhodocytophagaceae</taxon>
        <taxon>Xanthocytophaga</taxon>
    </lineage>
</organism>
<comment type="caution">
    <text evidence="1">The sequence shown here is derived from an EMBL/GenBank/DDBJ whole genome shotgun (WGS) entry which is preliminary data.</text>
</comment>
<keyword evidence="2" id="KW-1185">Reference proteome</keyword>
<dbReference type="AlphaFoldDB" id="A0AAE3R201"/>
<name>A0AAE3R201_9BACT</name>
<evidence type="ECO:0008006" key="3">
    <source>
        <dbReference type="Google" id="ProtNLM"/>
    </source>
</evidence>
<protein>
    <recommendedName>
        <fullName evidence="3">Lipocalin-like domain-containing protein</fullName>
    </recommendedName>
</protein>
<evidence type="ECO:0000313" key="2">
    <source>
        <dbReference type="Proteomes" id="UP001232063"/>
    </source>
</evidence>
<dbReference type="EMBL" id="JASJOU010000001">
    <property type="protein sequence ID" value="MDJ1499207.1"/>
    <property type="molecule type" value="Genomic_DNA"/>
</dbReference>